<comment type="caution">
    <text evidence="3">The sequence shown here is derived from an EMBL/GenBank/DDBJ whole genome shotgun (WGS) entry which is preliminary data.</text>
</comment>
<dbReference type="InterPro" id="IPR001296">
    <property type="entry name" value="Glyco_trans_1"/>
</dbReference>
<protein>
    <submittedName>
        <fullName evidence="3">Glycosyltransferase family 4 protein</fullName>
        <ecNumber evidence="3">2.4.-.-</ecNumber>
    </submittedName>
</protein>
<dbReference type="InterPro" id="IPR050194">
    <property type="entry name" value="Glycosyltransferase_grp1"/>
</dbReference>
<name>A0ABW5X8U9_9FLAO</name>
<dbReference type="GO" id="GO:0016757">
    <property type="term" value="F:glycosyltransferase activity"/>
    <property type="evidence" value="ECO:0007669"/>
    <property type="project" value="UniProtKB-KW"/>
</dbReference>
<organism evidence="3 4">
    <name type="scientific">Christiangramia antarctica</name>
    <dbReference type="NCBI Taxonomy" id="2058158"/>
    <lineage>
        <taxon>Bacteria</taxon>
        <taxon>Pseudomonadati</taxon>
        <taxon>Bacteroidota</taxon>
        <taxon>Flavobacteriia</taxon>
        <taxon>Flavobacteriales</taxon>
        <taxon>Flavobacteriaceae</taxon>
        <taxon>Christiangramia</taxon>
    </lineage>
</organism>
<evidence type="ECO:0000313" key="3">
    <source>
        <dbReference type="EMBL" id="MFD2834374.1"/>
    </source>
</evidence>
<keyword evidence="4" id="KW-1185">Reference proteome</keyword>
<gene>
    <name evidence="3" type="ORF">ACFSYS_13865</name>
</gene>
<dbReference type="CDD" id="cd03801">
    <property type="entry name" value="GT4_PimA-like"/>
    <property type="match status" value="1"/>
</dbReference>
<dbReference type="Pfam" id="PF13439">
    <property type="entry name" value="Glyco_transf_4"/>
    <property type="match status" value="1"/>
</dbReference>
<dbReference type="PANTHER" id="PTHR45947">
    <property type="entry name" value="SULFOQUINOVOSYL TRANSFERASE SQD2"/>
    <property type="match status" value="1"/>
</dbReference>
<feature type="domain" description="Glycosyl transferase family 1" evidence="1">
    <location>
        <begin position="192"/>
        <end position="355"/>
    </location>
</feature>
<dbReference type="Proteomes" id="UP001597438">
    <property type="component" value="Unassembled WGS sequence"/>
</dbReference>
<dbReference type="SUPFAM" id="SSF53756">
    <property type="entry name" value="UDP-Glycosyltransferase/glycogen phosphorylase"/>
    <property type="match status" value="1"/>
</dbReference>
<dbReference type="PANTHER" id="PTHR45947:SF3">
    <property type="entry name" value="SULFOQUINOVOSYL TRANSFERASE SQD2"/>
    <property type="match status" value="1"/>
</dbReference>
<dbReference type="Pfam" id="PF00534">
    <property type="entry name" value="Glycos_transf_1"/>
    <property type="match status" value="1"/>
</dbReference>
<dbReference type="EMBL" id="JBHUOJ010000032">
    <property type="protein sequence ID" value="MFD2834374.1"/>
    <property type="molecule type" value="Genomic_DNA"/>
</dbReference>
<accession>A0ABW5X8U9</accession>
<evidence type="ECO:0000259" key="1">
    <source>
        <dbReference type="Pfam" id="PF00534"/>
    </source>
</evidence>
<reference evidence="4" key="1">
    <citation type="journal article" date="2019" name="Int. J. Syst. Evol. Microbiol.">
        <title>The Global Catalogue of Microorganisms (GCM) 10K type strain sequencing project: providing services to taxonomists for standard genome sequencing and annotation.</title>
        <authorList>
            <consortium name="The Broad Institute Genomics Platform"/>
            <consortium name="The Broad Institute Genome Sequencing Center for Infectious Disease"/>
            <person name="Wu L."/>
            <person name="Ma J."/>
        </authorList>
    </citation>
    <scope>NUCLEOTIDE SEQUENCE [LARGE SCALE GENOMIC DNA]</scope>
    <source>
        <strain evidence="4">KCTC 52925</strain>
    </source>
</reference>
<keyword evidence="3" id="KW-0808">Transferase</keyword>
<dbReference type="EC" id="2.4.-.-" evidence="3"/>
<dbReference type="InterPro" id="IPR028098">
    <property type="entry name" value="Glyco_trans_4-like_N"/>
</dbReference>
<keyword evidence="3" id="KW-0328">Glycosyltransferase</keyword>
<dbReference type="Gene3D" id="3.40.50.2000">
    <property type="entry name" value="Glycogen Phosphorylase B"/>
    <property type="match status" value="2"/>
</dbReference>
<feature type="domain" description="Glycosyltransferase subfamily 4-like N-terminal" evidence="2">
    <location>
        <begin position="29"/>
        <end position="180"/>
    </location>
</feature>
<evidence type="ECO:0000313" key="4">
    <source>
        <dbReference type="Proteomes" id="UP001597438"/>
    </source>
</evidence>
<sequence>MYFCSINKASKLISRNKLNILHLSATYNWGGGENHIENLCDELTKIDSEINNYILCPRQSEFHAVLKKKKLSFYTASLAIKFDLRYVSKIIRLTRKLKIDLIHIHDSTALTLSVMATKLAKLPPFVLSKKTSFAIKNRKGTLYKYNHSNIAKILCVSERTKSVTSESVKDKEKLVTIYHGTRVPKEETKIIDLRKKLNIPKDKILVGTIANHIRAKNLQNYIDAVDYVINKLNRKDFHFVEIGSFTRRSQTYFESIKSKGLEKHISFLDFLPEASQVIPQFDISFLTSQSEGIPQFIYESFYYEVPVVSTNVGGIPEIIKHGENGYLCDPHNPACLGDKLIALHSDKELRKKFTEVSFKKLHTNYTSAIMAQKTLEVYKEIIYGEV</sequence>
<evidence type="ECO:0000259" key="2">
    <source>
        <dbReference type="Pfam" id="PF13439"/>
    </source>
</evidence>
<proteinExistence type="predicted"/>
<dbReference type="RefSeq" id="WP_251739319.1">
    <property type="nucleotide sequence ID" value="NZ_JBHUOJ010000032.1"/>
</dbReference>